<protein>
    <recommendedName>
        <fullName evidence="5">DUF1963 domain-containing protein</fullName>
    </recommendedName>
</protein>
<comment type="caution">
    <text evidence="2">The sequence shown here is derived from an EMBL/GenBank/DDBJ whole genome shotgun (WGS) entry which is preliminary data.</text>
</comment>
<dbReference type="EMBL" id="JACIID010000001">
    <property type="protein sequence ID" value="MBB4533525.1"/>
    <property type="molecule type" value="Genomic_DNA"/>
</dbReference>
<sequence>MQGLLARTEPIGEKMLLSQYHGQEKKRRAAIEAINAGRSRENAELQPADGVWDQRFAAALGASEPSAAAPFFAQTVSLVEEAYGQEAPLGASRIGGGPDLPPLAWPSNGRGMRHPFLMQINLADITALGGPTKPLPEDGLLSFFVHDDALLVDVVYTPPGAALVRHPMSDAIIEASAGAISISARIDPATPPGPLPHAEGDMVTAELMVDGTLRFTHTPDPVWAVGEPGSSFEALSDERWASSAYGRLRPQRSRTFDLSAAEAHIEETGKGSLDELFDTNEAFERALTGPYAGSATPQVHQMLGHAMIQGGLSCRREASSVAASRGFDDLNDPNSWIVLARLRAGSATGRVFWDASDLVIMAPAADVAARRLDRCVLMSG</sequence>
<reference evidence="3 4" key="1">
    <citation type="submission" date="2020-08" db="EMBL/GenBank/DDBJ databases">
        <title>Genomic Encyclopedia of Type Strains, Phase IV (KMG-V): Genome sequencing to study the core and pangenomes of soil and plant-associated prokaryotes.</title>
        <authorList>
            <person name="Whitman W."/>
        </authorList>
    </citation>
    <scope>NUCLEOTIDE SEQUENCE [LARGE SCALE GENOMIC DNA]</scope>
    <source>
        <strain evidence="1 4">SEMIA 471</strain>
        <strain evidence="2 3">SEMIA 489</strain>
    </source>
</reference>
<dbReference type="SUPFAM" id="SSF103032">
    <property type="entry name" value="Hypothetical protein YwqG"/>
    <property type="match status" value="1"/>
</dbReference>
<evidence type="ECO:0000313" key="3">
    <source>
        <dbReference type="Proteomes" id="UP000523431"/>
    </source>
</evidence>
<evidence type="ECO:0008006" key="5">
    <source>
        <dbReference type="Google" id="ProtNLM"/>
    </source>
</evidence>
<accession>A0A7W7EDB9</accession>
<dbReference type="Proteomes" id="UP000523431">
    <property type="component" value="Unassembled WGS sequence"/>
</dbReference>
<evidence type="ECO:0000313" key="1">
    <source>
        <dbReference type="EMBL" id="MBB4477693.1"/>
    </source>
</evidence>
<gene>
    <name evidence="1" type="ORF">GGE46_000234</name>
    <name evidence="2" type="ORF">GGE57_000234</name>
</gene>
<dbReference type="RefSeq" id="WP_183837234.1">
    <property type="nucleotide sequence ID" value="NZ_JACIHU010000001.1"/>
</dbReference>
<dbReference type="Proteomes" id="UP000557344">
    <property type="component" value="Unassembled WGS sequence"/>
</dbReference>
<evidence type="ECO:0000313" key="4">
    <source>
        <dbReference type="Proteomes" id="UP000557344"/>
    </source>
</evidence>
<organism evidence="2 3">
    <name type="scientific">Rhizobium etli</name>
    <dbReference type="NCBI Taxonomy" id="29449"/>
    <lineage>
        <taxon>Bacteria</taxon>
        <taxon>Pseudomonadati</taxon>
        <taxon>Pseudomonadota</taxon>
        <taxon>Alphaproteobacteria</taxon>
        <taxon>Hyphomicrobiales</taxon>
        <taxon>Rhizobiaceae</taxon>
        <taxon>Rhizobium/Agrobacterium group</taxon>
        <taxon>Rhizobium</taxon>
    </lineage>
</organism>
<dbReference type="EMBL" id="JACIHU010000001">
    <property type="protein sequence ID" value="MBB4477693.1"/>
    <property type="molecule type" value="Genomic_DNA"/>
</dbReference>
<evidence type="ECO:0000313" key="2">
    <source>
        <dbReference type="EMBL" id="MBB4533525.1"/>
    </source>
</evidence>
<name>A0A7W7EDB9_RHIET</name>
<dbReference type="Pfam" id="PF09234">
    <property type="entry name" value="DUF1963"/>
    <property type="match status" value="1"/>
</dbReference>
<proteinExistence type="predicted"/>
<dbReference type="InterPro" id="IPR015315">
    <property type="entry name" value="DUF1963"/>
</dbReference>
<dbReference type="AlphaFoldDB" id="A0A7W7EDB9"/>
<dbReference type="InterPro" id="IPR035948">
    <property type="entry name" value="YwqG-like_sf"/>
</dbReference>
<dbReference type="Gene3D" id="2.30.320.10">
    <property type="entry name" value="YwqG-like"/>
    <property type="match status" value="1"/>
</dbReference>